<feature type="domain" description="Carrier" evidence="5">
    <location>
        <begin position="1074"/>
        <end position="1148"/>
    </location>
</feature>
<organism evidence="6 7">
    <name type="scientific">Xenorhabdus budapestensis</name>
    <dbReference type="NCBI Taxonomy" id="290110"/>
    <lineage>
        <taxon>Bacteria</taxon>
        <taxon>Pseudomonadati</taxon>
        <taxon>Pseudomonadota</taxon>
        <taxon>Gammaproteobacteria</taxon>
        <taxon>Enterobacterales</taxon>
        <taxon>Morganellaceae</taxon>
        <taxon>Xenorhabdus</taxon>
    </lineage>
</organism>
<dbReference type="SUPFAM" id="SSF53474">
    <property type="entry name" value="alpha/beta-Hydrolases"/>
    <property type="match status" value="1"/>
</dbReference>
<dbReference type="Gene3D" id="3.40.50.980">
    <property type="match status" value="4"/>
</dbReference>
<dbReference type="Gene3D" id="3.30.559.30">
    <property type="entry name" value="Nonribosomal peptide synthetase, condensation domain"/>
    <property type="match status" value="4"/>
</dbReference>
<evidence type="ECO:0000256" key="4">
    <source>
        <dbReference type="ARBA" id="ARBA00022737"/>
    </source>
</evidence>
<dbReference type="PROSITE" id="PS00455">
    <property type="entry name" value="AMP_BINDING"/>
    <property type="match status" value="3"/>
</dbReference>
<name>A0ABX7VMJ7_XENBU</name>
<dbReference type="Pfam" id="PF00668">
    <property type="entry name" value="Condensation"/>
    <property type="match status" value="4"/>
</dbReference>
<dbReference type="Gene3D" id="3.30.559.10">
    <property type="entry name" value="Chloramphenicol acetyltransferase-like domain"/>
    <property type="match status" value="4"/>
</dbReference>
<dbReference type="SUPFAM" id="SSF52777">
    <property type="entry name" value="CoA-dependent acyltransferases"/>
    <property type="match status" value="8"/>
</dbReference>
<dbReference type="InterPro" id="IPR000873">
    <property type="entry name" value="AMP-dep_synth/lig_dom"/>
</dbReference>
<dbReference type="InterPro" id="IPR042099">
    <property type="entry name" value="ANL_N_sf"/>
</dbReference>
<protein>
    <submittedName>
        <fullName evidence="6">Amino acid adenylation domain-containing protein</fullName>
    </submittedName>
</protein>
<dbReference type="Pfam" id="PF00975">
    <property type="entry name" value="Thioesterase"/>
    <property type="match status" value="1"/>
</dbReference>
<evidence type="ECO:0000313" key="7">
    <source>
        <dbReference type="Proteomes" id="UP000665047"/>
    </source>
</evidence>
<dbReference type="InterPro" id="IPR010071">
    <property type="entry name" value="AA_adenyl_dom"/>
</dbReference>
<gene>
    <name evidence="6" type="ORF">HGO23_07645</name>
</gene>
<dbReference type="InterPro" id="IPR045851">
    <property type="entry name" value="AMP-bd_C_sf"/>
</dbReference>
<dbReference type="NCBIfam" id="TIGR01733">
    <property type="entry name" value="AA-adenyl-dom"/>
    <property type="match status" value="3"/>
</dbReference>
<dbReference type="PROSITE" id="PS50075">
    <property type="entry name" value="CARRIER"/>
    <property type="match status" value="3"/>
</dbReference>
<evidence type="ECO:0000313" key="6">
    <source>
        <dbReference type="EMBL" id="QTL41176.1"/>
    </source>
</evidence>
<feature type="domain" description="Carrier" evidence="5">
    <location>
        <begin position="3634"/>
        <end position="3709"/>
    </location>
</feature>
<dbReference type="Pfam" id="PF13193">
    <property type="entry name" value="AMP-binding_C"/>
    <property type="match status" value="3"/>
</dbReference>
<dbReference type="Gene3D" id="3.40.50.1820">
    <property type="entry name" value="alpha/beta hydrolase"/>
    <property type="match status" value="1"/>
</dbReference>
<evidence type="ECO:0000256" key="1">
    <source>
        <dbReference type="ARBA" id="ARBA00001957"/>
    </source>
</evidence>
<evidence type="ECO:0000259" key="5">
    <source>
        <dbReference type="PROSITE" id="PS50075"/>
    </source>
</evidence>
<dbReference type="InterPro" id="IPR010060">
    <property type="entry name" value="NRPS_synth"/>
</dbReference>
<dbReference type="InterPro" id="IPR020806">
    <property type="entry name" value="PKS_PP-bd"/>
</dbReference>
<dbReference type="NCBIfam" id="NF003417">
    <property type="entry name" value="PRK04813.1"/>
    <property type="match status" value="3"/>
</dbReference>
<evidence type="ECO:0000256" key="2">
    <source>
        <dbReference type="ARBA" id="ARBA00022450"/>
    </source>
</evidence>
<dbReference type="EMBL" id="CP072455">
    <property type="protein sequence ID" value="QTL41176.1"/>
    <property type="molecule type" value="Genomic_DNA"/>
</dbReference>
<evidence type="ECO:0000256" key="3">
    <source>
        <dbReference type="ARBA" id="ARBA00022553"/>
    </source>
</evidence>
<feature type="domain" description="Carrier" evidence="5">
    <location>
        <begin position="2569"/>
        <end position="2644"/>
    </location>
</feature>
<dbReference type="SUPFAM" id="SSF56801">
    <property type="entry name" value="Acetyl-CoA synthetase-like"/>
    <property type="match status" value="3"/>
</dbReference>
<dbReference type="PROSITE" id="PS00012">
    <property type="entry name" value="PHOSPHOPANTETHEINE"/>
    <property type="match status" value="3"/>
</dbReference>
<dbReference type="InterPro" id="IPR025110">
    <property type="entry name" value="AMP-bd_C"/>
</dbReference>
<comment type="cofactor">
    <cofactor evidence="1">
        <name>pantetheine 4'-phosphate</name>
        <dbReference type="ChEBI" id="CHEBI:47942"/>
    </cofactor>
</comment>
<sequence length="3969" mass="444537">MRVMKIRTSIQKRKPFWMCNNMLKLLEELNKNHMSVWVCENKLKLAFSGETPPVQLVDKVKAKRETILDFLNATCIFSEKDFQSFILSENHANFNNVNKNSNNEIEVIFPATSLQQGFIYHHLAQPQDDAYRVQLLLDYHTNVDLAAYQQAWSLASLRFPILRTAFDWEGEVLQIVTEGASISAASFTVQDLSRLSAEEREAAIDAIQQHDRTQAFDLSQPGLIRFTIIRQHDQLVTVMITQHHCIADGWSNPVLLQTVHDYYNQLMQGQTPRIEVDKAYLATQQYHLDHKQASEAYWAERKAQFHRANDLSALLSHNVDLNRIKAVEKPAEQVLTIQGNTYKQLKAMCREQGVTLNVVLQFAWHKLLHSYSGDEQTIVGTTVSGRDVPVDGIEASVGLYINTLPLRVQWENSQTVADVLQAIQNDIAALNSHSAVSLASLQPDGARLFHSLLIFENYPAPVVNETRDGIEKTLTFRKAIEKTDYPVLLMAYEHGDNLIVKLSYGEDWLTGKQAQRLLRQVKCILSTVAREPYQPLSSVMFLSDMERDTLLYSWNQTDMPYPQDRTLQQQFEAQVVATPDNIALAFEGETLTYCQLNKRANQLAFAIRQHYQQQHHAPMPVDTPVALYLDRSLEMVISMLAVLKAGGAYVPVSPSYPVERVQFILEDTRSPCIVTQQQYLAPLAECTHLLAELPTLIAADDQAVTADQPAENPALINQPTDLAYIIYTSGTTGQPKGVMVEHTNVLNLTQFIARTHLLAPQVKALFFSNYVFDASVFEVFPVLMSGAALYIAPAAVTGDSEQLLAFINQHKITKAFIPTALMNHFSAELFRSTLQVIHTGGEALNALSIPPHVTLFNQYGPTEITVCASQNLLQHGDLAIGQGIDNTRLYVLDEQGNLSPIGAPGELYIGGAGVARGYLNQPELTAERFVENPFYTAEDKARGYTRLYKTGDLVRWRPDGKLDYLGRNDYQVKIRGYRIELGEIESALAAHPRVKQAVVIDREQEGHKVLAAYLVSEGNVSDDALIEYLSDHLPEYMMPASFTRIESVPLTLNGKLDRRALPEPVWGNRDSYIAPRNALETQLCAIWQEVLGLAQVGIEDNFFRIGGDSIVSIRLVSRLRKAGFTVQVKSIFEAPTVARLAQVLTQEQQTVSVVAEQGGLNGEFGLLPVQQDFFNRQLPQPHHWNQAFMIRLPGTIKHGDIEKALNQLTERHDMLRVHFVKTAAGYRQCYQADMPSWLPALRYCDVSQWDEATLHQQLTEWQSSFDYCNGPLWLAAHLTGYADGSARLFFAFHHLIIDAVSWRIMAEDMRLLLQSDILPAKTSSYRQWVSAVHRYAECHQGEVSYWQQVMAESGTYPVAGELSQHEVAISEVLTETLLREANAGYHTEVNDLLLSALTLALQACFSRPVNLILLEGHGREHIDNTLDISETVGWFTTLYPVRLAMQADITKTIIHTKEMLRAVPNKGLGYGALHQAGYLAGNLPPISFNYLGQLGREAGEQDWSLTSDDCGAMVGNQNSSDLLLNINGMVQSGQLQFSVISGLPQLQTQMFIVAFEQALMTVIKTAQQQARAGGMKTLSDYGIKGVSIERLLHFQQKYRVEALYPATSLQQGFIYHYLTQPQDDAYRIQLLLDYHTQLDVAIYQQAWSLASLRFPILRTAFDWEEEVLQVVTTGASIGTDNFAVQDLSRFPAEERGAAIDAIQQHDRTQPFDLNQPGLIRFTIIKQHNQLVTVLITQHHSIADGWSNPVLLQAVHDYYNQLIQGQTPRIEVDKAYLATQQYHLDHQQASEVYWAERKAQFHRANDLSALLSHDVDLSRIKAVEKPAEQVLTIQGNSYKQLTTMCREQGVTLNVVLQFAWHKLLHSYSGDEQTIVGTTVSGRDVPVDGIEASVGLYINTLPLMVQWEPTHTVADILQAIQNDIAALNSHSAVSLASLQPNGARLFHSLLIFENYPAPMTNEIGKGVENTVTFRRTVEKVDYPVLLMAYVQNDSLIVKLSYGEDWLADKQAQHLLRQIESILSAVVHDPHQLTSTVMFLNDTERHTLLYSWNQTDVPYPQDRTLQQQFEEQVVATPDNIALVFEGKTLTYRQLNGRANQLAFAIRQHYQQQYHTPMPADTPVVLYLERSLEMVVSMLAVLKAGGAYVPVSPQYPAERIRFILTDTQAPYVVTQQRYLPVLETHCGILPVQPRLIVADDQNVTANQPSENPVLTNKPTDLAYIIYTSGTTGQPKGVMVEHTNVLNLTQFIARTHSLAPQVKALFFSNYVFDASVFEVFPVLMSGATLYIAPAAVTGDSEQLLAFINRHKITKAFIPTALMNHFSAELFRSTLQVIHTGGETLNTLEIPPHITLFNQYGPTEITVCASQNLLQGGDLAIGRGIDNSRLYVLDEQGNLSPIGAPGELYVGGAGVARGYLNQPELTAERFVANPFATAEDKVRGYTRLYKTGDLVRWRPDGKLDYLGRNDYQVKIRGHRIELGEIEAALAAHPQVKQVVVIDREQEGYKVLAAYLVAEEGLSDDKLISYLSDCLSEYMVPASFTRMDSIPLTLNGKLDRRALPEPIWSSQYSYVAPRNALESQLCAIWQEVLGLVQVGIKDNFFRIGGDSIRAIKLTAAIRQTLAMDVSLAQLFELKTIEELATQIGQQTYTVIPHIELARYPLSFAQERMLFIEQFEQGTYAYHIPYLVQLNEGVKLSLLASAINRVVERHNVLKTVYRSDDDEGYGYQQTLEDDLLIESHLCTSVEALLHTVHAELSTSFNLMTEPSLRLRHYRVGHSHYLLFMWHHIAIDGWSVDIFMYELAEAYHALLENRDSRLPDLEITYGDYAHWQRAYLQGEVRERQLAYWQQALAEYEPLLLPTDYPRPAQVDYQGRNFGFTIGSELTGQLKALAKQQETTLFAVLLSGFYLMLARLSGQSDIVLGTPTDNRHHAQTQSLIGMFVNSLVLRAQVEQVGSVEHLIEHVHDVIAQAKSHQDMPFEQLVDALQVERDASRHPIFQVMFGLQNFGESLPDGMTLPFSPVKLDDNLHSPAKFDLSLFIADNPSCLTGAINYAVSLFDETTIARMAASYQQVLAAFVADPQQPLSRIDVLSAQERHTLLYGWNQTDRPCPSNTLQQQFEAQAAATPDNRALEFAGDTLSYRQLNERANQLAAVIRAQYQQQRNTPMPAETPVALYLDRSPAMIIAILAVLKAGGSYVPLSPEYPPERTRFILADTQTRCVVTQQHHLPALTACTQTLAVAPVLIAADDPAVTAGYPADNLPPVNRATDLAYIIYTSGTTGQPKGVALTHRSVMNRLCWMLSRYPFRPADKILQKTPYTFDVSVWELLAANWVGACIVIAPPEAHKQPAVLQQLIRQSGVTMLHFIPPMLGAFCQTLEAMGQQLPDRVRYVFCSGEALTASQVRAFNRVQAGRSALINLYGPTEAAIEVACYETDTACHGNVPIGRAIDNVRLYVLDKYGNPSPTGAPGELHIGGICLARGYWNQPALTAESFVPNPFATAEDAALGYTRLYKTGDLVRWRPDGNLDYLGRNDFQVKIRGYRIEPGEIESALATHPQVKQAVVIDWEHEGDRVLVAYLVTEGGVPDDSLIGHLSARLPEYMVPASFTRIESVPLTLNGKLDRRALPVPVWVNREQYVAPRTALETRLCMIWQSVLGLERVGIEDNFFRIGGNSLLAIKLAAAIHREMEIEIPLHILFSYRSVSLLAEWLEDGHSKCELLHRLTPKSTATDKLFMVHAANCGSEVYTSLANELSNVYNCIGINNYNLLTEYHISSLEKIAQVYLELILTETSIDKPIRILGWSLGGQLAMEIAFQLEQSGAKNIGLFLLDTIINTDELKRVKNQMDMSYVVKGVTKKLQQMGAEDTYINKVLEAIPFENKIINCDLSGKLTHTKITLFKAGKTDQSYKGEIGVLVNQLVAKMPDNNISAWITTPLMIKLIKHCSHSDIIEATSIIKDGIINKNSVKEGVSIFTE</sequence>
<proteinExistence type="predicted"/>
<keyword evidence="4" id="KW-0677">Repeat</keyword>
<dbReference type="NCBIfam" id="TIGR01720">
    <property type="entry name" value="NRPS-para261"/>
    <property type="match status" value="1"/>
</dbReference>
<accession>A0ABX7VMJ7</accession>
<dbReference type="Gene3D" id="1.10.1200.10">
    <property type="entry name" value="ACP-like"/>
    <property type="match status" value="2"/>
</dbReference>
<reference evidence="6 7" key="1">
    <citation type="submission" date="2021-03" db="EMBL/GenBank/DDBJ databases">
        <title>Complete Genome Sequence Data of Xenorhabdus budapestensis strain C72, a Candidate Biological Control Agent, from China.</title>
        <authorList>
            <person name="LI B."/>
            <person name="WANG S."/>
            <person name="QIU D."/>
        </authorList>
    </citation>
    <scope>NUCLEOTIDE SEQUENCE [LARGE SCALE GENOMIC DNA]</scope>
    <source>
        <strain evidence="6 7">C-7-2</strain>
    </source>
</reference>
<dbReference type="InterPro" id="IPR036736">
    <property type="entry name" value="ACP-like_sf"/>
</dbReference>
<dbReference type="PANTHER" id="PTHR45527:SF1">
    <property type="entry name" value="FATTY ACID SYNTHASE"/>
    <property type="match status" value="1"/>
</dbReference>
<dbReference type="Pfam" id="PF00501">
    <property type="entry name" value="AMP-binding"/>
    <property type="match status" value="3"/>
</dbReference>
<dbReference type="Pfam" id="PF00550">
    <property type="entry name" value="PP-binding"/>
    <property type="match status" value="3"/>
</dbReference>
<dbReference type="PANTHER" id="PTHR45527">
    <property type="entry name" value="NONRIBOSOMAL PEPTIDE SYNTHETASE"/>
    <property type="match status" value="1"/>
</dbReference>
<dbReference type="SUPFAM" id="SSF47336">
    <property type="entry name" value="ACP-like"/>
    <property type="match status" value="3"/>
</dbReference>
<dbReference type="InterPro" id="IPR029058">
    <property type="entry name" value="AB_hydrolase_fold"/>
</dbReference>
<dbReference type="InterPro" id="IPR001242">
    <property type="entry name" value="Condensation_dom"/>
</dbReference>
<dbReference type="InterPro" id="IPR009081">
    <property type="entry name" value="PP-bd_ACP"/>
</dbReference>
<dbReference type="Gene3D" id="3.30.300.30">
    <property type="match status" value="3"/>
</dbReference>
<dbReference type="CDD" id="cd05930">
    <property type="entry name" value="A_NRPS"/>
    <property type="match status" value="3"/>
</dbReference>
<keyword evidence="3" id="KW-0597">Phosphoprotein</keyword>
<dbReference type="InterPro" id="IPR023213">
    <property type="entry name" value="CAT-like_dom_sf"/>
</dbReference>
<dbReference type="Gene3D" id="3.40.50.12780">
    <property type="entry name" value="N-terminal domain of ligase-like"/>
    <property type="match status" value="1"/>
</dbReference>
<dbReference type="Proteomes" id="UP000665047">
    <property type="component" value="Chromosome"/>
</dbReference>
<dbReference type="SMART" id="SM00823">
    <property type="entry name" value="PKS_PP"/>
    <property type="match status" value="3"/>
</dbReference>
<dbReference type="InterPro" id="IPR020845">
    <property type="entry name" value="AMP-binding_CS"/>
</dbReference>
<dbReference type="InterPro" id="IPR001031">
    <property type="entry name" value="Thioesterase"/>
</dbReference>
<dbReference type="InterPro" id="IPR006162">
    <property type="entry name" value="Ppantetheine_attach_site"/>
</dbReference>
<dbReference type="CDD" id="cd19531">
    <property type="entry name" value="LCL_NRPS-like"/>
    <property type="match status" value="1"/>
</dbReference>
<keyword evidence="7" id="KW-1185">Reference proteome</keyword>
<keyword evidence="2" id="KW-0596">Phosphopantetheine</keyword>
<dbReference type="Gene3D" id="2.30.38.10">
    <property type="entry name" value="Luciferase, Domain 3"/>
    <property type="match status" value="2"/>
</dbReference>